<dbReference type="AlphaFoldDB" id="A0A0D2QB08"/>
<protein>
    <submittedName>
        <fullName evidence="2">Uncharacterized protein</fullName>
    </submittedName>
</protein>
<organism evidence="2 3">
    <name type="scientific">Hypholoma sublateritium (strain FD-334 SS-4)</name>
    <dbReference type="NCBI Taxonomy" id="945553"/>
    <lineage>
        <taxon>Eukaryota</taxon>
        <taxon>Fungi</taxon>
        <taxon>Dikarya</taxon>
        <taxon>Basidiomycota</taxon>
        <taxon>Agaricomycotina</taxon>
        <taxon>Agaricomycetes</taxon>
        <taxon>Agaricomycetidae</taxon>
        <taxon>Agaricales</taxon>
        <taxon>Agaricineae</taxon>
        <taxon>Strophariaceae</taxon>
        <taxon>Hypholoma</taxon>
    </lineage>
</organism>
<keyword evidence="3" id="KW-1185">Reference proteome</keyword>
<reference evidence="3" key="1">
    <citation type="submission" date="2014-04" db="EMBL/GenBank/DDBJ databases">
        <title>Evolutionary Origins and Diversification of the Mycorrhizal Mutualists.</title>
        <authorList>
            <consortium name="DOE Joint Genome Institute"/>
            <consortium name="Mycorrhizal Genomics Consortium"/>
            <person name="Kohler A."/>
            <person name="Kuo A."/>
            <person name="Nagy L.G."/>
            <person name="Floudas D."/>
            <person name="Copeland A."/>
            <person name="Barry K.W."/>
            <person name="Cichocki N."/>
            <person name="Veneault-Fourrey C."/>
            <person name="LaButti K."/>
            <person name="Lindquist E.A."/>
            <person name="Lipzen A."/>
            <person name="Lundell T."/>
            <person name="Morin E."/>
            <person name="Murat C."/>
            <person name="Riley R."/>
            <person name="Ohm R."/>
            <person name="Sun H."/>
            <person name="Tunlid A."/>
            <person name="Henrissat B."/>
            <person name="Grigoriev I.V."/>
            <person name="Hibbett D.S."/>
            <person name="Martin F."/>
        </authorList>
    </citation>
    <scope>NUCLEOTIDE SEQUENCE [LARGE SCALE GENOMIC DNA]</scope>
    <source>
        <strain evidence="3">FD-334 SS-4</strain>
    </source>
</reference>
<accession>A0A0D2QB08</accession>
<feature type="region of interest" description="Disordered" evidence="1">
    <location>
        <begin position="91"/>
        <end position="110"/>
    </location>
</feature>
<evidence type="ECO:0000313" key="2">
    <source>
        <dbReference type="EMBL" id="KJA28855.1"/>
    </source>
</evidence>
<dbReference type="Proteomes" id="UP000054270">
    <property type="component" value="Unassembled WGS sequence"/>
</dbReference>
<name>A0A0D2QB08_HYPSF</name>
<sequence length="172" mass="19417">MALFSFGNTRHFIDQVAIGRPQEAIQGRWSCRDLKQVARDRCRTMHCCYKAERPGSKMFAKCYSCLQQVNKYYFKEHMVTVVAGLADADKGRTKAPPDATQEVVGPSSKISSRRQERDYVSFCVGLGPQSNPDRIFQEFSLAAKYLQAPRIGIGERQRMNTSALIAGYPKRA</sequence>
<evidence type="ECO:0000313" key="3">
    <source>
        <dbReference type="Proteomes" id="UP000054270"/>
    </source>
</evidence>
<gene>
    <name evidence="2" type="ORF">HYPSUDRAFT_622805</name>
</gene>
<dbReference type="EMBL" id="KN817520">
    <property type="protein sequence ID" value="KJA28855.1"/>
    <property type="molecule type" value="Genomic_DNA"/>
</dbReference>
<proteinExistence type="predicted"/>
<evidence type="ECO:0000256" key="1">
    <source>
        <dbReference type="SAM" id="MobiDB-lite"/>
    </source>
</evidence>